<protein>
    <submittedName>
        <fullName evidence="2">Uncharacterized protein</fullName>
    </submittedName>
</protein>
<evidence type="ECO:0000313" key="1">
    <source>
        <dbReference type="Proteomes" id="UP000887569"/>
    </source>
</evidence>
<dbReference type="InterPro" id="IPR011990">
    <property type="entry name" value="TPR-like_helical_dom_sf"/>
</dbReference>
<name>A0A915ARY7_PARUN</name>
<accession>A0A915ARY7</accession>
<dbReference type="Gene3D" id="1.25.40.10">
    <property type="entry name" value="Tetratricopeptide repeat domain"/>
    <property type="match status" value="1"/>
</dbReference>
<dbReference type="InterPro" id="IPR006597">
    <property type="entry name" value="Sel1-like"/>
</dbReference>
<organism evidence="1 2">
    <name type="scientific">Parascaris univalens</name>
    <name type="common">Nematode worm</name>
    <dbReference type="NCBI Taxonomy" id="6257"/>
    <lineage>
        <taxon>Eukaryota</taxon>
        <taxon>Metazoa</taxon>
        <taxon>Ecdysozoa</taxon>
        <taxon>Nematoda</taxon>
        <taxon>Chromadorea</taxon>
        <taxon>Rhabditida</taxon>
        <taxon>Spirurina</taxon>
        <taxon>Ascaridomorpha</taxon>
        <taxon>Ascaridoidea</taxon>
        <taxon>Ascarididae</taxon>
        <taxon>Parascaris</taxon>
    </lineage>
</organism>
<dbReference type="SMART" id="SM00671">
    <property type="entry name" value="SEL1"/>
    <property type="match status" value="2"/>
</dbReference>
<dbReference type="Pfam" id="PF08238">
    <property type="entry name" value="Sel1"/>
    <property type="match status" value="2"/>
</dbReference>
<proteinExistence type="predicted"/>
<evidence type="ECO:0000313" key="2">
    <source>
        <dbReference type="WBParaSite" id="PgR012_g194_t01"/>
    </source>
</evidence>
<sequence length="314" mass="34239">MNAHRLVVSNVWKGLKLVPPTLTVHATPSTEYEGEECKRRNGNLELCGAPLYISPLANTDVSTLSSGFGTNGFGSGSICALYEGPSTRRLDVYPLLINVHRLAPKKTTGEAVVHVRKLRTADVGVQTEVLGNEGKKPLADELSEMIDKFRGFVENEVGVEMAAEDLGSEAISSWIRAANLGSNDAMYNLAVCHSNGRFVAKDLPKAVSLWKKASKLGHPLSTYQLAVCHIRGLGIPVDRSYGIKLMKEAAEAGCNQAEYFMASKLLREGERNLSVKYLEGALRSEGIRRKVAGWLKMDSLPEDVREIVTASLRV</sequence>
<dbReference type="PANTHER" id="PTHR45011:SF1">
    <property type="entry name" value="DAP3-BINDING CELL DEATH ENHANCER 1"/>
    <property type="match status" value="1"/>
</dbReference>
<dbReference type="SUPFAM" id="SSF81901">
    <property type="entry name" value="HCP-like"/>
    <property type="match status" value="1"/>
</dbReference>
<dbReference type="Proteomes" id="UP000887569">
    <property type="component" value="Unplaced"/>
</dbReference>
<dbReference type="WBParaSite" id="PgR012_g194_t01">
    <property type="protein sequence ID" value="PgR012_g194_t01"/>
    <property type="gene ID" value="PgR012_g194"/>
</dbReference>
<keyword evidence="1" id="KW-1185">Reference proteome</keyword>
<dbReference type="PANTHER" id="PTHR45011">
    <property type="entry name" value="DAP3-BINDING CELL DEATH ENHANCER 1"/>
    <property type="match status" value="1"/>
</dbReference>
<reference evidence="2" key="1">
    <citation type="submission" date="2022-11" db="UniProtKB">
        <authorList>
            <consortium name="WormBaseParasite"/>
        </authorList>
    </citation>
    <scope>IDENTIFICATION</scope>
</reference>
<dbReference type="AlphaFoldDB" id="A0A915ARY7"/>
<dbReference type="InterPro" id="IPR052748">
    <property type="entry name" value="ISR_Activator"/>
</dbReference>